<feature type="transmembrane region" description="Helical" evidence="9">
    <location>
        <begin position="244"/>
        <end position="264"/>
    </location>
</feature>
<reference evidence="12" key="1">
    <citation type="journal article" date="2019" name="Int. J. Syst. Evol. Microbiol.">
        <title>The Global Catalogue of Microorganisms (GCM) 10K type strain sequencing project: providing services to taxonomists for standard genome sequencing and annotation.</title>
        <authorList>
            <consortium name="The Broad Institute Genomics Platform"/>
            <consortium name="The Broad Institute Genome Sequencing Center for Infectious Disease"/>
            <person name="Wu L."/>
            <person name="Ma J."/>
        </authorList>
    </citation>
    <scope>NUCLEOTIDE SEQUENCE [LARGE SCALE GENOMIC DNA]</scope>
    <source>
        <strain evidence="12">JCM 18961</strain>
    </source>
</reference>
<keyword evidence="2" id="KW-1003">Cell membrane</keyword>
<evidence type="ECO:0000256" key="3">
    <source>
        <dbReference type="ARBA" id="ARBA00022676"/>
    </source>
</evidence>
<keyword evidence="7 9" id="KW-0472">Membrane</keyword>
<evidence type="ECO:0000313" key="11">
    <source>
        <dbReference type="EMBL" id="GAA4724946.1"/>
    </source>
</evidence>
<organism evidence="11 12">
    <name type="scientific">Pedococcus ginsenosidimutans</name>
    <dbReference type="NCBI Taxonomy" id="490570"/>
    <lineage>
        <taxon>Bacteria</taxon>
        <taxon>Bacillati</taxon>
        <taxon>Actinomycetota</taxon>
        <taxon>Actinomycetes</taxon>
        <taxon>Micrococcales</taxon>
        <taxon>Intrasporangiaceae</taxon>
        <taxon>Pedococcus</taxon>
    </lineage>
</organism>
<protein>
    <recommendedName>
        <fullName evidence="10">Glycosyltransferase RgtA/B/C/D-like domain-containing protein</fullName>
    </recommendedName>
</protein>
<dbReference type="Proteomes" id="UP001500556">
    <property type="component" value="Unassembled WGS sequence"/>
</dbReference>
<feature type="transmembrane region" description="Helical" evidence="9">
    <location>
        <begin position="94"/>
        <end position="115"/>
    </location>
</feature>
<feature type="transmembrane region" description="Helical" evidence="9">
    <location>
        <begin position="339"/>
        <end position="358"/>
    </location>
</feature>
<evidence type="ECO:0000259" key="10">
    <source>
        <dbReference type="Pfam" id="PF13231"/>
    </source>
</evidence>
<keyword evidence="3" id="KW-0328">Glycosyltransferase</keyword>
<evidence type="ECO:0000256" key="2">
    <source>
        <dbReference type="ARBA" id="ARBA00022475"/>
    </source>
</evidence>
<feature type="transmembrane region" description="Helical" evidence="9">
    <location>
        <begin position="122"/>
        <end position="141"/>
    </location>
</feature>
<sequence>MSTEVPARRATGSTSPDGGTAVAQPKDEQPSVAEKTAPGRHWLSGRPFRGLHLLEAAVIGLAVIALAYVYRSIIVPTDPWHYVRSAMYFPSDGWVALGYTRYGIVLANIPTVWLFGNAQATYYFWPILSSGLMAAGVYLLGRRFWGPVAGLAAVALLISNRVVFYNLSRGYPDIMSMAIFVGAILCALAARDQQANARRAWPWLLATGFLLGWGFEVRETSMLVWPLIAVILVQRRHLLRTIGLVVLPIAGWAALDVLISWVAYEDPLLKFHVLTGLDVSLAETATGEVKNAAVLNQPRSFYVTYIPDRALQGEGGLWMVIMGALTLVGLFVRNHAVRLMSLWFLLAYGLTVLAGGALDPAHPRGLLHVERYWIPFVPAMALASAGLVAVTVQWVARHSPLRRASRGLVTVLGAALAVALCWGPVAFAVQYASANPAFAPAGGAALEELRSELDRRDFQGGRIFSDWETVRIFEAYQRPFFGGAKEFPGQARSITGGPQPQAGDYVVLWQKNSKTCGFCSSALKPWTAKHPDGPPSSWKVEYTTSHGILTLYKVQ</sequence>
<comment type="subcellular location">
    <subcellularLocation>
        <location evidence="1">Cell membrane</location>
        <topology evidence="1">Multi-pass membrane protein</topology>
    </subcellularLocation>
</comment>
<evidence type="ECO:0000256" key="8">
    <source>
        <dbReference type="SAM" id="MobiDB-lite"/>
    </source>
</evidence>
<dbReference type="Pfam" id="PF13231">
    <property type="entry name" value="PMT_2"/>
    <property type="match status" value="1"/>
</dbReference>
<evidence type="ECO:0000256" key="9">
    <source>
        <dbReference type="SAM" id="Phobius"/>
    </source>
</evidence>
<comment type="caution">
    <text evidence="11">The sequence shown here is derived from an EMBL/GenBank/DDBJ whole genome shotgun (WGS) entry which is preliminary data.</text>
</comment>
<accession>A0ABP8Y9X1</accession>
<keyword evidence="4" id="KW-0808">Transferase</keyword>
<feature type="transmembrane region" description="Helical" evidence="9">
    <location>
        <begin position="315"/>
        <end position="332"/>
    </location>
</feature>
<keyword evidence="5 9" id="KW-0812">Transmembrane</keyword>
<feature type="region of interest" description="Disordered" evidence="8">
    <location>
        <begin position="1"/>
        <end position="39"/>
    </location>
</feature>
<dbReference type="PANTHER" id="PTHR33908">
    <property type="entry name" value="MANNOSYLTRANSFERASE YKCB-RELATED"/>
    <property type="match status" value="1"/>
</dbReference>
<keyword evidence="6 9" id="KW-1133">Transmembrane helix</keyword>
<evidence type="ECO:0000256" key="1">
    <source>
        <dbReference type="ARBA" id="ARBA00004651"/>
    </source>
</evidence>
<evidence type="ECO:0000256" key="4">
    <source>
        <dbReference type="ARBA" id="ARBA00022679"/>
    </source>
</evidence>
<proteinExistence type="predicted"/>
<dbReference type="InterPro" id="IPR038731">
    <property type="entry name" value="RgtA/B/C-like"/>
</dbReference>
<dbReference type="PANTHER" id="PTHR33908:SF11">
    <property type="entry name" value="MEMBRANE PROTEIN"/>
    <property type="match status" value="1"/>
</dbReference>
<evidence type="ECO:0000256" key="7">
    <source>
        <dbReference type="ARBA" id="ARBA00023136"/>
    </source>
</evidence>
<dbReference type="InterPro" id="IPR050297">
    <property type="entry name" value="LipidA_mod_glycosyltrf_83"/>
</dbReference>
<feature type="transmembrane region" description="Helical" evidence="9">
    <location>
        <begin position="53"/>
        <end position="74"/>
    </location>
</feature>
<feature type="transmembrane region" description="Helical" evidence="9">
    <location>
        <begin position="408"/>
        <end position="429"/>
    </location>
</feature>
<gene>
    <name evidence="11" type="ORF">GCM10025782_23790</name>
</gene>
<evidence type="ECO:0000256" key="6">
    <source>
        <dbReference type="ARBA" id="ARBA00022989"/>
    </source>
</evidence>
<dbReference type="RefSeq" id="WP_345503545.1">
    <property type="nucleotide sequence ID" value="NZ_BAABLO010000011.1"/>
</dbReference>
<name>A0ABP8Y9X1_9MICO</name>
<feature type="transmembrane region" description="Helical" evidence="9">
    <location>
        <begin position="174"/>
        <end position="190"/>
    </location>
</feature>
<feature type="transmembrane region" description="Helical" evidence="9">
    <location>
        <begin position="373"/>
        <end position="396"/>
    </location>
</feature>
<evidence type="ECO:0000313" key="12">
    <source>
        <dbReference type="Proteomes" id="UP001500556"/>
    </source>
</evidence>
<feature type="domain" description="Glycosyltransferase RgtA/B/C/D-like" evidence="10">
    <location>
        <begin position="114"/>
        <end position="245"/>
    </location>
</feature>
<evidence type="ECO:0000256" key="5">
    <source>
        <dbReference type="ARBA" id="ARBA00022692"/>
    </source>
</evidence>
<keyword evidence="12" id="KW-1185">Reference proteome</keyword>
<dbReference type="EMBL" id="BAABLO010000011">
    <property type="protein sequence ID" value="GAA4724946.1"/>
    <property type="molecule type" value="Genomic_DNA"/>
</dbReference>